<feature type="domain" description="SLH" evidence="3">
    <location>
        <begin position="439"/>
        <end position="502"/>
    </location>
</feature>
<comment type="caution">
    <text evidence="4">The sequence shown here is derived from an EMBL/GenBank/DDBJ whole genome shotgun (WGS) entry which is preliminary data.</text>
</comment>
<keyword evidence="2" id="KW-0732">Signal</keyword>
<dbReference type="Pfam" id="PF00395">
    <property type="entry name" value="SLH"/>
    <property type="match status" value="2"/>
</dbReference>
<accession>A0A9D5M4M9</accession>
<feature type="domain" description="SLH" evidence="3">
    <location>
        <begin position="550"/>
        <end position="613"/>
    </location>
</feature>
<dbReference type="PROSITE" id="PS51272">
    <property type="entry name" value="SLH"/>
    <property type="match status" value="2"/>
</dbReference>
<evidence type="ECO:0000259" key="3">
    <source>
        <dbReference type="PROSITE" id="PS51272"/>
    </source>
</evidence>
<dbReference type="InterPro" id="IPR013320">
    <property type="entry name" value="ConA-like_dom_sf"/>
</dbReference>
<evidence type="ECO:0000313" key="4">
    <source>
        <dbReference type="EMBL" id="MBE5040634.1"/>
    </source>
</evidence>
<dbReference type="InterPro" id="IPR017853">
    <property type="entry name" value="GH"/>
</dbReference>
<evidence type="ECO:0000256" key="2">
    <source>
        <dbReference type="SAM" id="SignalP"/>
    </source>
</evidence>
<proteinExistence type="predicted"/>
<name>A0A9D5M4M9_9FIRM</name>
<feature type="chain" id="PRO_5039074224" evidence="2">
    <location>
        <begin position="30"/>
        <end position="1052"/>
    </location>
</feature>
<dbReference type="InterPro" id="IPR051465">
    <property type="entry name" value="Cell_Envelope_Struct_Comp"/>
</dbReference>
<gene>
    <name evidence="4" type="ORF">INF28_09185</name>
</gene>
<evidence type="ECO:0000256" key="1">
    <source>
        <dbReference type="ARBA" id="ARBA00022737"/>
    </source>
</evidence>
<dbReference type="Gene3D" id="2.60.120.560">
    <property type="entry name" value="Exo-inulinase, domain 1"/>
    <property type="match status" value="2"/>
</dbReference>
<dbReference type="PANTHER" id="PTHR43308">
    <property type="entry name" value="OUTER MEMBRANE PROTEIN ALPHA-RELATED"/>
    <property type="match status" value="1"/>
</dbReference>
<protein>
    <submittedName>
        <fullName evidence="4">DUF4832 domain-containing protein</fullName>
    </submittedName>
</protein>
<dbReference type="PANTHER" id="PTHR43308:SF5">
    <property type="entry name" value="S-LAYER PROTEIN _ PEPTIDOGLYCAN ENDO-BETA-N-ACETYLGLUCOSAMINIDASE"/>
    <property type="match status" value="1"/>
</dbReference>
<dbReference type="RefSeq" id="WP_226393188.1">
    <property type="nucleotide sequence ID" value="NZ_JADCKB010000019.1"/>
</dbReference>
<evidence type="ECO:0000313" key="5">
    <source>
        <dbReference type="Proteomes" id="UP000806542"/>
    </source>
</evidence>
<keyword evidence="5" id="KW-1185">Reference proteome</keyword>
<sequence>MKSLFRFFALFLSMVFIVTATLLSASVYADDLIIPTPDSDRTVFYQTDFEDGHVLDWTSSAGDPVLVDDTMGKAYCVQGYDYLEVENVNLLKEFSVEFNAKFNTEPIGQAWPGVYLKSMGQPTRYEFFFESAPGQESVNLKKNLLGTVASSPLNFLPDTDQWVYLKLDITGDTVSVYYNDTTTPVLTYQDPSPLDSGPLGFFLGGCKYYYIDNLLITTPEPFEPEVIPPHTDNQSGGIYMDLNFENNNMAPFIDENGGASTIEEYDGNLALSVGQTVTAGDRSWTNCSYQFDFTLLNRTLTPDSFVPIKFAVKDDKNYYSLLFSNIGNSIDVYQCVNGAETWIGQCGIFLGTNETKHFRIDTAENQIIIYIGTLSYPLDLSWPSMQLEVLDTFSGGLSFTRPAAAEKMLVDNVKVSNIQKLGEIGPRPDPVPLLEPVENPADSWTDIDGHWAADDISYLASQNMLSGYPDSLFRPEDSVAVNEFIKMVLSVLQISVQASEETSWDAPYIQAAEKNGLIGQNDFSDFDRPITRYEMARIIAKALTYRGETPDASVPSADDDPAFQNDVAAVRSAGIVTGYEDGLFHGEQNATRAEASVMMNRLQIPGRRIKPGTVNVHPEEYPNAFRNPLKGFRGTVGDKYTAVTTGSFNWDQLEDNVNDGVDKFIAASDEAWKDYPALNVKVIPSVVLEWPGDPHWPSDLTDGDYTSLEFQQRLDNFIRKMGEAWDNDPRVAYVRVGLIGLWGEMQSPYPSFEVQKVLGNAFDKYFQNKKVQTNIMVRFGYMIENKVGIGWDSYGHWGNQHVFDFFASDENKDIWKKYPIGGETAFDWGEPVGKNPNDAVANYLDRYIEIFRFTHCTYIGWISEYNKTDPTTTANAAEIQKILGYRFVLDQVNYPKTVNPGETMEISFSVKNTGSAPIYYNWPVEVSLLDPQTRQPVWSDTFKDLDITTWLPDDDYSYTPLYSAKGSFVIPEDLPAQEYILSLSILDPEGGMVPSVRFANKNYFNGGRHPIGQIGIGTANTNPILSNDSFDDIDSDTSLYYVYKSPLSSSVS</sequence>
<dbReference type="InterPro" id="IPR001119">
    <property type="entry name" value="SLH_dom"/>
</dbReference>
<reference evidence="4" key="1">
    <citation type="submission" date="2020-10" db="EMBL/GenBank/DDBJ databases">
        <title>ChiBAC.</title>
        <authorList>
            <person name="Zenner C."/>
            <person name="Hitch T.C.A."/>
            <person name="Clavel T."/>
        </authorList>
    </citation>
    <scope>NUCLEOTIDE SEQUENCE</scope>
    <source>
        <strain evidence="4">DSM 107454</strain>
    </source>
</reference>
<organism evidence="4 5">
    <name type="scientific">Ructibacterium gallinarum</name>
    <dbReference type="NCBI Taxonomy" id="2779355"/>
    <lineage>
        <taxon>Bacteria</taxon>
        <taxon>Bacillati</taxon>
        <taxon>Bacillota</taxon>
        <taxon>Clostridia</taxon>
        <taxon>Eubacteriales</taxon>
        <taxon>Oscillospiraceae</taxon>
        <taxon>Ructibacterium</taxon>
    </lineage>
</organism>
<dbReference type="Pfam" id="PF16116">
    <property type="entry name" value="DUF4832"/>
    <property type="match status" value="1"/>
</dbReference>
<keyword evidence="1" id="KW-0677">Repeat</keyword>
<dbReference type="SUPFAM" id="SSF49899">
    <property type="entry name" value="Concanavalin A-like lectins/glucanases"/>
    <property type="match status" value="1"/>
</dbReference>
<dbReference type="AlphaFoldDB" id="A0A9D5M4M9"/>
<dbReference type="Proteomes" id="UP000806542">
    <property type="component" value="Unassembled WGS sequence"/>
</dbReference>
<dbReference type="EMBL" id="JADCKB010000019">
    <property type="protein sequence ID" value="MBE5040634.1"/>
    <property type="molecule type" value="Genomic_DNA"/>
</dbReference>
<dbReference type="InterPro" id="IPR032267">
    <property type="entry name" value="DUF4832"/>
</dbReference>
<feature type="signal peptide" evidence="2">
    <location>
        <begin position="1"/>
        <end position="29"/>
    </location>
</feature>
<dbReference type="SUPFAM" id="SSF51445">
    <property type="entry name" value="(Trans)glycosidases"/>
    <property type="match status" value="1"/>
</dbReference>